<dbReference type="AlphaFoldDB" id="A0A4Y7R9T3"/>
<reference evidence="1 2" key="1">
    <citation type="journal article" date="2018" name="Environ. Microbiol.">
        <title>Novel energy conservation strategies and behaviour of Pelotomaculum schinkii driving syntrophic propionate catabolism.</title>
        <authorList>
            <person name="Hidalgo-Ahumada C.A.P."/>
            <person name="Nobu M.K."/>
            <person name="Narihiro T."/>
            <person name="Tamaki H."/>
            <person name="Liu W.T."/>
            <person name="Kamagata Y."/>
            <person name="Stams A.J.M."/>
            <person name="Imachi H."/>
            <person name="Sousa D.Z."/>
        </authorList>
    </citation>
    <scope>NUCLEOTIDE SEQUENCE [LARGE SCALE GENOMIC DNA]</scope>
    <source>
        <strain evidence="1 2">HH</strain>
    </source>
</reference>
<comment type="caution">
    <text evidence="1">The sequence shown here is derived from an EMBL/GenBank/DDBJ whole genome shotgun (WGS) entry which is preliminary data.</text>
</comment>
<accession>A0A4Y7R9T3</accession>
<keyword evidence="2" id="KW-1185">Reference proteome</keyword>
<organism evidence="1 2">
    <name type="scientific">Pelotomaculum schinkii</name>
    <dbReference type="NCBI Taxonomy" id="78350"/>
    <lineage>
        <taxon>Bacteria</taxon>
        <taxon>Bacillati</taxon>
        <taxon>Bacillota</taxon>
        <taxon>Clostridia</taxon>
        <taxon>Eubacteriales</taxon>
        <taxon>Desulfotomaculaceae</taxon>
        <taxon>Pelotomaculum</taxon>
    </lineage>
</organism>
<gene>
    <name evidence="1" type="ORF">Psch_02756</name>
</gene>
<evidence type="ECO:0000313" key="2">
    <source>
        <dbReference type="Proteomes" id="UP000298324"/>
    </source>
</evidence>
<name>A0A4Y7R9T3_9FIRM</name>
<dbReference type="EMBL" id="QFGA01000002">
    <property type="protein sequence ID" value="TEB05715.1"/>
    <property type="molecule type" value="Genomic_DNA"/>
</dbReference>
<proteinExistence type="predicted"/>
<sequence length="47" mass="5083">MEAAFITAEPGRPIHNHTFPITGQMIYEAVISADAMGKRIKAGLPVM</sequence>
<evidence type="ECO:0000313" key="1">
    <source>
        <dbReference type="EMBL" id="TEB05715.1"/>
    </source>
</evidence>
<dbReference type="RefSeq" id="WP_190258466.1">
    <property type="nucleotide sequence ID" value="NZ_QFGA01000002.1"/>
</dbReference>
<protein>
    <submittedName>
        <fullName evidence="1">Uncharacterized protein</fullName>
    </submittedName>
</protein>
<dbReference type="Proteomes" id="UP000298324">
    <property type="component" value="Unassembled WGS sequence"/>
</dbReference>